<sequence length="120" mass="14108">MTTQIDSPASSATSVDSTTVQADESKKYTCSVWAAFDKMQLCYTVLPQVKHYYRYGSWRDCSEAREEFNFCLRMKGKNRKEAERLIREREETKYDKKINERPSRAVWELRTEPPPNFPPA</sequence>
<dbReference type="PANTHER" id="PTHR28052">
    <property type="entry name" value="UPF0545 PROTEIN C22ORF39"/>
    <property type="match status" value="1"/>
</dbReference>
<dbReference type="InParanoid" id="A0A0L0HAN3"/>
<dbReference type="Proteomes" id="UP000053201">
    <property type="component" value="Unassembled WGS sequence"/>
</dbReference>
<keyword evidence="3" id="KW-1185">Reference proteome</keyword>
<evidence type="ECO:0000313" key="3">
    <source>
        <dbReference type="Proteomes" id="UP000053201"/>
    </source>
</evidence>
<gene>
    <name evidence="2" type="ORF">SPPG_06632</name>
</gene>
<feature type="compositionally biased region" description="Low complexity" evidence="1">
    <location>
        <begin position="1"/>
        <end position="20"/>
    </location>
</feature>
<proteinExistence type="predicted"/>
<feature type="region of interest" description="Disordered" evidence="1">
    <location>
        <begin position="1"/>
        <end position="24"/>
    </location>
</feature>
<dbReference type="Pfam" id="PF11326">
    <property type="entry name" value="PANTS-like"/>
    <property type="match status" value="1"/>
</dbReference>
<evidence type="ECO:0000256" key="1">
    <source>
        <dbReference type="SAM" id="MobiDB-lite"/>
    </source>
</evidence>
<accession>A0A0L0HAN3</accession>
<organism evidence="2 3">
    <name type="scientific">Spizellomyces punctatus (strain DAOM BR117)</name>
    <dbReference type="NCBI Taxonomy" id="645134"/>
    <lineage>
        <taxon>Eukaryota</taxon>
        <taxon>Fungi</taxon>
        <taxon>Fungi incertae sedis</taxon>
        <taxon>Chytridiomycota</taxon>
        <taxon>Chytridiomycota incertae sedis</taxon>
        <taxon>Chytridiomycetes</taxon>
        <taxon>Spizellomycetales</taxon>
        <taxon>Spizellomycetaceae</taxon>
        <taxon>Spizellomyces</taxon>
    </lineage>
</organism>
<dbReference type="STRING" id="645134.A0A0L0HAN3"/>
<dbReference type="RefSeq" id="XP_016606272.1">
    <property type="nucleotide sequence ID" value="XM_016754832.1"/>
</dbReference>
<evidence type="ECO:0000313" key="2">
    <source>
        <dbReference type="EMBL" id="KNC98232.1"/>
    </source>
</evidence>
<dbReference type="AlphaFoldDB" id="A0A0L0HAN3"/>
<protein>
    <submittedName>
        <fullName evidence="2">Uncharacterized protein</fullName>
    </submittedName>
</protein>
<reference evidence="2 3" key="1">
    <citation type="submission" date="2009-08" db="EMBL/GenBank/DDBJ databases">
        <title>The Genome Sequence of Spizellomyces punctatus strain DAOM BR117.</title>
        <authorList>
            <consortium name="The Broad Institute Genome Sequencing Platform"/>
            <person name="Russ C."/>
            <person name="Cuomo C."/>
            <person name="Shea T."/>
            <person name="Young S.K."/>
            <person name="Zeng Q."/>
            <person name="Koehrsen M."/>
            <person name="Haas B."/>
            <person name="Borodovsky M."/>
            <person name="Guigo R."/>
            <person name="Alvarado L."/>
            <person name="Berlin A."/>
            <person name="Bochicchio J."/>
            <person name="Borenstein D."/>
            <person name="Chapman S."/>
            <person name="Chen Z."/>
            <person name="Engels R."/>
            <person name="Freedman E."/>
            <person name="Gellesch M."/>
            <person name="Goldberg J."/>
            <person name="Griggs A."/>
            <person name="Gujja S."/>
            <person name="Heiman D."/>
            <person name="Hepburn T."/>
            <person name="Howarth C."/>
            <person name="Jen D."/>
            <person name="Larson L."/>
            <person name="Lewis B."/>
            <person name="Mehta T."/>
            <person name="Park D."/>
            <person name="Pearson M."/>
            <person name="Roberts A."/>
            <person name="Saif S."/>
            <person name="Shenoy N."/>
            <person name="Sisk P."/>
            <person name="Stolte C."/>
            <person name="Sykes S."/>
            <person name="Thomson T."/>
            <person name="Walk T."/>
            <person name="White J."/>
            <person name="Yandava C."/>
            <person name="Burger G."/>
            <person name="Gray M.W."/>
            <person name="Holland P.W.H."/>
            <person name="King N."/>
            <person name="Lang F.B.F."/>
            <person name="Roger A.J."/>
            <person name="Ruiz-Trillo I."/>
            <person name="Lander E."/>
            <person name="Nusbaum C."/>
        </authorList>
    </citation>
    <scope>NUCLEOTIDE SEQUENCE [LARGE SCALE GENOMIC DNA]</scope>
    <source>
        <strain evidence="2 3">DAOM BR117</strain>
    </source>
</reference>
<dbReference type="PANTHER" id="PTHR28052:SF1">
    <property type="entry name" value="UPF0545 PROTEIN C22ORF39"/>
    <property type="match status" value="1"/>
</dbReference>
<dbReference type="InterPro" id="IPR021475">
    <property type="entry name" value="Pants/Emi1-like"/>
</dbReference>
<name>A0A0L0HAN3_SPIPD</name>
<dbReference type="OMA" id="QMAMCLT"/>
<dbReference type="GeneID" id="27689923"/>
<dbReference type="VEuPathDB" id="FungiDB:SPPG_06632"/>
<dbReference type="OrthoDB" id="2017405at2759"/>
<dbReference type="EMBL" id="KQ257461">
    <property type="protein sequence ID" value="KNC98232.1"/>
    <property type="molecule type" value="Genomic_DNA"/>
</dbReference>